<evidence type="ECO:0000313" key="1">
    <source>
        <dbReference type="EMBL" id="KKN21403.1"/>
    </source>
</evidence>
<dbReference type="EMBL" id="LAZR01003151">
    <property type="protein sequence ID" value="KKN21403.1"/>
    <property type="molecule type" value="Genomic_DNA"/>
</dbReference>
<reference evidence="1" key="1">
    <citation type="journal article" date="2015" name="Nature">
        <title>Complex archaea that bridge the gap between prokaryotes and eukaryotes.</title>
        <authorList>
            <person name="Spang A."/>
            <person name="Saw J.H."/>
            <person name="Jorgensen S.L."/>
            <person name="Zaremba-Niedzwiedzka K."/>
            <person name="Martijn J."/>
            <person name="Lind A.E."/>
            <person name="van Eijk R."/>
            <person name="Schleper C."/>
            <person name="Guy L."/>
            <person name="Ettema T.J."/>
        </authorList>
    </citation>
    <scope>NUCLEOTIDE SEQUENCE</scope>
</reference>
<organism evidence="1">
    <name type="scientific">marine sediment metagenome</name>
    <dbReference type="NCBI Taxonomy" id="412755"/>
    <lineage>
        <taxon>unclassified sequences</taxon>
        <taxon>metagenomes</taxon>
        <taxon>ecological metagenomes</taxon>
    </lineage>
</organism>
<name>A0A0F9RW36_9ZZZZ</name>
<sequence>MKVILNTIDGKEVVLTERSLEKDTSKGKTFAFEKTCAVIQVEQLKLEFDTNELLRAVNAMWGKDREYELSL</sequence>
<proteinExistence type="predicted"/>
<comment type="caution">
    <text evidence="1">The sequence shown here is derived from an EMBL/GenBank/DDBJ whole genome shotgun (WGS) entry which is preliminary data.</text>
</comment>
<dbReference type="AlphaFoldDB" id="A0A0F9RW36"/>
<accession>A0A0F9RW36</accession>
<protein>
    <submittedName>
        <fullName evidence="1">Uncharacterized protein</fullName>
    </submittedName>
</protein>
<gene>
    <name evidence="1" type="ORF">LCGC14_0925880</name>
</gene>